<dbReference type="InterPro" id="IPR040502">
    <property type="entry name" value="GH101_dom-6"/>
</dbReference>
<dbReference type="Pfam" id="PF18080">
    <property type="entry name" value="Gal_mutarotas_3"/>
    <property type="match status" value="1"/>
</dbReference>
<evidence type="ECO:0000259" key="7">
    <source>
        <dbReference type="Pfam" id="PF18080"/>
    </source>
</evidence>
<evidence type="ECO:0000259" key="6">
    <source>
        <dbReference type="Pfam" id="PF17974"/>
    </source>
</evidence>
<feature type="signal peptide" evidence="3">
    <location>
        <begin position="1"/>
        <end position="32"/>
    </location>
</feature>
<dbReference type="EMBL" id="PKKO01000003">
    <property type="protein sequence ID" value="PKY72245.1"/>
    <property type="molecule type" value="Genomic_DNA"/>
</dbReference>
<accession>A0A2I1IMA5</accession>
<proteinExistence type="predicted"/>
<evidence type="ECO:0000256" key="1">
    <source>
        <dbReference type="SAM" id="MobiDB-lite"/>
    </source>
</evidence>
<keyword evidence="2" id="KW-0812">Transmembrane</keyword>
<evidence type="ECO:0000313" key="9">
    <source>
        <dbReference type="Proteomes" id="UP000235122"/>
    </source>
</evidence>
<keyword evidence="3" id="KW-0732">Signal</keyword>
<feature type="transmembrane region" description="Helical" evidence="2">
    <location>
        <begin position="1183"/>
        <end position="1204"/>
    </location>
</feature>
<dbReference type="Gene3D" id="3.20.20.80">
    <property type="entry name" value="Glycosidases"/>
    <property type="match status" value="1"/>
</dbReference>
<dbReference type="InterPro" id="IPR025706">
    <property type="entry name" value="Endoa_GalNAc"/>
</dbReference>
<evidence type="ECO:0000256" key="2">
    <source>
        <dbReference type="SAM" id="Phobius"/>
    </source>
</evidence>
<evidence type="ECO:0000259" key="5">
    <source>
        <dbReference type="Pfam" id="PF17451"/>
    </source>
</evidence>
<feature type="compositionally biased region" description="Basic and acidic residues" evidence="1">
    <location>
        <begin position="87"/>
        <end position="102"/>
    </location>
</feature>
<dbReference type="STRING" id="33007.HMPREF3198_00166"/>
<dbReference type="Proteomes" id="UP000235122">
    <property type="component" value="Unassembled WGS sequence"/>
</dbReference>
<protein>
    <submittedName>
        <fullName evidence="8">Carbohydrate-binding protein</fullName>
    </submittedName>
</protein>
<dbReference type="Gene3D" id="2.60.120.260">
    <property type="entry name" value="Galactose-binding domain-like"/>
    <property type="match status" value="2"/>
</dbReference>
<dbReference type="GO" id="GO:0033926">
    <property type="term" value="F:endo-alpha-N-acetylgalactosaminidase activity"/>
    <property type="evidence" value="ECO:0007669"/>
    <property type="project" value="InterPro"/>
</dbReference>
<evidence type="ECO:0000313" key="8">
    <source>
        <dbReference type="EMBL" id="PKY72245.1"/>
    </source>
</evidence>
<dbReference type="Pfam" id="PF17451">
    <property type="entry name" value="Glyco_hyd_101C"/>
    <property type="match status" value="1"/>
</dbReference>
<dbReference type="Gene3D" id="2.60.40.1180">
    <property type="entry name" value="Golgi alpha-mannosidase II"/>
    <property type="match status" value="1"/>
</dbReference>
<feature type="domain" description="Galactose mutarotase-like fold" evidence="7">
    <location>
        <begin position="110"/>
        <end position="340"/>
    </location>
</feature>
<dbReference type="InterPro" id="IPR035364">
    <property type="entry name" value="Beta_sandwich_GH101"/>
</dbReference>
<dbReference type="GeneID" id="35866849"/>
<dbReference type="GO" id="GO:0030246">
    <property type="term" value="F:carbohydrate binding"/>
    <property type="evidence" value="ECO:0007669"/>
    <property type="project" value="InterPro"/>
</dbReference>
<feature type="chain" id="PRO_5039025862" evidence="3">
    <location>
        <begin position="33"/>
        <end position="1209"/>
    </location>
</feature>
<reference evidence="8 9" key="1">
    <citation type="submission" date="2017-12" db="EMBL/GenBank/DDBJ databases">
        <title>Phylogenetic diversity of female urinary microbiome.</title>
        <authorList>
            <person name="Thomas-White K."/>
            <person name="Wolfe A.J."/>
        </authorList>
    </citation>
    <scope>NUCLEOTIDE SEQUENCE [LARGE SCALE GENOMIC DNA]</scope>
    <source>
        <strain evidence="8 9">UMB0402</strain>
    </source>
</reference>
<feature type="domain" description="Endo-alpha-N-acetylgalactosaminidase" evidence="6">
    <location>
        <begin position="925"/>
        <end position="1082"/>
    </location>
</feature>
<organism evidence="8 9">
    <name type="scientific">Winkia neuii</name>
    <dbReference type="NCBI Taxonomy" id="33007"/>
    <lineage>
        <taxon>Bacteria</taxon>
        <taxon>Bacillati</taxon>
        <taxon>Actinomycetota</taxon>
        <taxon>Actinomycetes</taxon>
        <taxon>Actinomycetales</taxon>
        <taxon>Actinomycetaceae</taxon>
        <taxon>Winkia</taxon>
    </lineage>
</organism>
<feature type="compositionally biased region" description="Polar residues" evidence="1">
    <location>
        <begin position="1149"/>
        <end position="1161"/>
    </location>
</feature>
<dbReference type="InterPro" id="IPR014718">
    <property type="entry name" value="GH-type_carb-bd"/>
</dbReference>
<sequence length="1209" mass="130212">MSITPKNSGVLARAGGAVLASGALLFSGVSLAVADPAPTPTDQDNSQARIAKEGEDHPAAPAKDQPEQADGAQKAEAPAKKPAPSAKKQEPAPKGEPGRPAEGEETSLQLSDGTLKVQMARAYPAVLKWQKDGREVAGSAEKISSLQVDEQPQKAEFKLAETGPAKAVWKVSLPDLSVTMDAVATVSEGTWKLTLTNLVDPQHKVHRVRIPALGLVKVAPEGKLALTRLSVDRENSGDLFTTAKELKKSSYRSWLAVPTTGGLSFGMESNAVDDGSANYPEKDLRTDGRWETRAASTATIYPGTFTWRGAAATDAIGNDADPWIGIKPVADANKDGKVDWQDGATALRSLRKGPNGSQEVPNKVITRIPFNIVSQATHPFLRTLDDTKRISLATDGLGQQILLKGYQAEGHDSAHPDYAGHYNERAGGLEDLKTLAKSAANFNANLGVHVNVTESYSEAHNFSEELLNWPPQAAWGWMNQAYTIDSAKDLGTGKVLNRFAQLRKEVPQNLDWVYLDVYRDFGWEPNRLGAELQKQGWKVGSEWSYSLPEVSLWSHWANDEKYGGSNNKGISSKVFRFVENSRRDTFNPDPILGNTNVVEFEGWTGHVDYGPFITNVWERNLPTKFLQSSPIRSWEKGKITFENGTVATSPKSKIDGRTIPTDRHITYEGKTVYKDGAYLLPWSDGGHDRLYHYNAQGGTTTWELTGKWAGVSSLKVYRLTDIGREALGTVPVSNGRVTLKAAAKTAYVLDTSDRTVDPNWGEGSGISDPSFFSGNLDAYRVKGKARVVRTDRGNFQAELGKGNSSIATTFRGGNLPAGTYNASAWIEIDPRAVRQVNLQVCGEGVKPAGTQRAIGGIPTTVLTSTTAINATASDEKLGTYFQRARVTFTTSGGKVNFKIGAAAGNARVSIDDLRLTSYVPSKSVKNAIVAEDFEHPDVGYWPFVTGEANKGGDARTQLAERHEPYSQRGWWGRNSAGQVVKGAKLIDNVLEGKWSLMAHEENPGLVLRTTTATVPFQKGHKYKVSFDYQVALPHTYKFVAGIDRTGKTERIVENQFAPTHGTAHFSKVIEVGEGAYWFGIEKLAGGWQSDMTIDNVVVEDLTPELEDPNTAQVEPCMEAETEPGTAPCSEPGTKPGSEPGAKPAPGKDSGQNASQGQKPNGQGSGKGNKAALKKGRALAGTGAGAAALVSVAGLLLTGGGIILARRKED</sequence>
<evidence type="ECO:0000259" key="4">
    <source>
        <dbReference type="Pfam" id="PF12905"/>
    </source>
</evidence>
<feature type="domain" description="Glycosyl hydrolase 101 beta-sandwich" evidence="5">
    <location>
        <begin position="619"/>
        <end position="725"/>
    </location>
</feature>
<feature type="compositionally biased region" description="Low complexity" evidence="1">
    <location>
        <begin position="72"/>
        <end position="86"/>
    </location>
</feature>
<feature type="domain" description="Endo-alpha-N-acetylgalactosaminidase" evidence="4">
    <location>
        <begin position="341"/>
        <end position="612"/>
    </location>
</feature>
<dbReference type="Gene3D" id="2.70.98.10">
    <property type="match status" value="1"/>
</dbReference>
<dbReference type="CDD" id="cd14244">
    <property type="entry name" value="GH_101_like"/>
    <property type="match status" value="1"/>
</dbReference>
<feature type="region of interest" description="Disordered" evidence="1">
    <location>
        <begin position="1104"/>
        <end position="1177"/>
    </location>
</feature>
<comment type="caution">
    <text evidence="8">The sequence shown here is derived from an EMBL/GenBank/DDBJ whole genome shotgun (WGS) entry which is preliminary data.</text>
</comment>
<keyword evidence="9" id="KW-1185">Reference proteome</keyword>
<keyword evidence="2" id="KW-1133">Transmembrane helix</keyword>
<feature type="region of interest" description="Disordered" evidence="1">
    <location>
        <begin position="33"/>
        <end position="113"/>
    </location>
</feature>
<evidence type="ECO:0000256" key="3">
    <source>
        <dbReference type="SAM" id="SignalP"/>
    </source>
</evidence>
<dbReference type="InterPro" id="IPR013780">
    <property type="entry name" value="Glyco_hydro_b"/>
</dbReference>
<dbReference type="Pfam" id="PF12905">
    <property type="entry name" value="Glyco_hydro_101"/>
    <property type="match status" value="1"/>
</dbReference>
<dbReference type="AlphaFoldDB" id="A0A2I1IMA5"/>
<dbReference type="RefSeq" id="WP_024331877.1">
    <property type="nucleotide sequence ID" value="NZ_JASOXK010000005.1"/>
</dbReference>
<name>A0A2I1IMA5_9ACTO</name>
<gene>
    <name evidence="8" type="ORF">CYJ19_05180</name>
</gene>
<dbReference type="InterPro" id="IPR040633">
    <property type="entry name" value="Gal_mutarotas_3"/>
</dbReference>
<dbReference type="Pfam" id="PF17974">
    <property type="entry name" value="GalBD_like"/>
    <property type="match status" value="1"/>
</dbReference>
<keyword evidence="2" id="KW-0472">Membrane</keyword>